<sequence length="241" mass="26635">MCYWDTRKGSKPISFSGYYNSFRDVPSKVIWIASKTGNECMSASPDGQISKLPLSVIACHDDGLLTAVGDDEGTATIVETSHHYQRIGKMEKQLMLNFRLQREKRYVNMGYGKPVSSLSAGSAPTEVSSHESGQLVRLDIYSSWSKGALTQGNDDVVRVWITVMIVYIVVELIIAVVRIIMLIFGQLGADVSINIISLKSAHHCRLPLRTDIPIGGALQAILYLMDLLRILPRVGKEYTTG</sequence>
<name>A0A6H5GK64_9HEMI</name>
<reference evidence="2 3" key="1">
    <citation type="submission" date="2020-02" db="EMBL/GenBank/DDBJ databases">
        <authorList>
            <person name="Ferguson B K."/>
        </authorList>
    </citation>
    <scope>NUCLEOTIDE SEQUENCE [LARGE SCALE GENOMIC DNA]</scope>
</reference>
<dbReference type="AlphaFoldDB" id="A0A6H5GK64"/>
<keyword evidence="1" id="KW-0472">Membrane</keyword>
<keyword evidence="1" id="KW-1133">Transmembrane helix</keyword>
<dbReference type="Proteomes" id="UP000479000">
    <property type="component" value="Unassembled WGS sequence"/>
</dbReference>
<accession>A0A6H5GK64</accession>
<feature type="non-terminal residue" evidence="2">
    <location>
        <position position="241"/>
    </location>
</feature>
<feature type="transmembrane region" description="Helical" evidence="1">
    <location>
        <begin position="159"/>
        <end position="184"/>
    </location>
</feature>
<gene>
    <name evidence="2" type="ORF">NTEN_LOCUS8108</name>
</gene>
<protein>
    <submittedName>
        <fullName evidence="2">Uncharacterized protein</fullName>
    </submittedName>
</protein>
<keyword evidence="1" id="KW-0812">Transmembrane</keyword>
<dbReference type="EMBL" id="CADCXU010011989">
    <property type="protein sequence ID" value="CAB0002321.1"/>
    <property type="molecule type" value="Genomic_DNA"/>
</dbReference>
<proteinExistence type="predicted"/>
<evidence type="ECO:0000313" key="2">
    <source>
        <dbReference type="EMBL" id="CAB0002321.1"/>
    </source>
</evidence>
<organism evidence="2 3">
    <name type="scientific">Nesidiocoris tenuis</name>
    <dbReference type="NCBI Taxonomy" id="355587"/>
    <lineage>
        <taxon>Eukaryota</taxon>
        <taxon>Metazoa</taxon>
        <taxon>Ecdysozoa</taxon>
        <taxon>Arthropoda</taxon>
        <taxon>Hexapoda</taxon>
        <taxon>Insecta</taxon>
        <taxon>Pterygota</taxon>
        <taxon>Neoptera</taxon>
        <taxon>Paraneoptera</taxon>
        <taxon>Hemiptera</taxon>
        <taxon>Heteroptera</taxon>
        <taxon>Panheteroptera</taxon>
        <taxon>Cimicomorpha</taxon>
        <taxon>Miridae</taxon>
        <taxon>Dicyphina</taxon>
        <taxon>Nesidiocoris</taxon>
    </lineage>
</organism>
<evidence type="ECO:0000313" key="3">
    <source>
        <dbReference type="Proteomes" id="UP000479000"/>
    </source>
</evidence>
<evidence type="ECO:0000256" key="1">
    <source>
        <dbReference type="SAM" id="Phobius"/>
    </source>
</evidence>
<keyword evidence="3" id="KW-1185">Reference proteome</keyword>